<evidence type="ECO:0000313" key="2">
    <source>
        <dbReference type="Proteomes" id="UP000499080"/>
    </source>
</evidence>
<name>A0A4Y2ANZ0_ARAVE</name>
<accession>A0A4Y2ANZ0</accession>
<dbReference type="PANTHER" id="PTHR46114:SF1">
    <property type="entry name" value="ZAD DOMAIN-CONTAINING PROTEIN"/>
    <property type="match status" value="1"/>
</dbReference>
<protein>
    <submittedName>
        <fullName evidence="1">Uncharacterized protein</fullName>
    </submittedName>
</protein>
<dbReference type="Proteomes" id="UP000499080">
    <property type="component" value="Unassembled WGS sequence"/>
</dbReference>
<sequence length="121" mass="14060">MKQFVKVLPKEGECFTYLCDHFSGLSEAKLKEGVFVGPDIRKMMKDENFETKMETDERKAWESFKLVITSFLGNKKHPNYKSIVEEMIKNFKIVGCSMILKVHFLDSHLDYFPENLGAISE</sequence>
<reference evidence="1 2" key="1">
    <citation type="journal article" date="2019" name="Sci. Rep.">
        <title>Orb-weaving spider Araneus ventricosus genome elucidates the spidroin gene catalogue.</title>
        <authorList>
            <person name="Kono N."/>
            <person name="Nakamura H."/>
            <person name="Ohtoshi R."/>
            <person name="Moran D.A.P."/>
            <person name="Shinohara A."/>
            <person name="Yoshida Y."/>
            <person name="Fujiwara M."/>
            <person name="Mori M."/>
            <person name="Tomita M."/>
            <person name="Arakawa K."/>
        </authorList>
    </citation>
    <scope>NUCLEOTIDE SEQUENCE [LARGE SCALE GENOMIC DNA]</scope>
</reference>
<keyword evidence="2" id="KW-1185">Reference proteome</keyword>
<organism evidence="1 2">
    <name type="scientific">Araneus ventricosus</name>
    <name type="common">Orbweaver spider</name>
    <name type="synonym">Epeira ventricosa</name>
    <dbReference type="NCBI Taxonomy" id="182803"/>
    <lineage>
        <taxon>Eukaryota</taxon>
        <taxon>Metazoa</taxon>
        <taxon>Ecdysozoa</taxon>
        <taxon>Arthropoda</taxon>
        <taxon>Chelicerata</taxon>
        <taxon>Arachnida</taxon>
        <taxon>Araneae</taxon>
        <taxon>Araneomorphae</taxon>
        <taxon>Entelegynae</taxon>
        <taxon>Araneoidea</taxon>
        <taxon>Araneidae</taxon>
        <taxon>Araneus</taxon>
    </lineage>
</organism>
<dbReference type="PANTHER" id="PTHR46114">
    <property type="entry name" value="APPLE DOMAIN-CONTAINING PROTEIN"/>
    <property type="match status" value="1"/>
</dbReference>
<dbReference type="AlphaFoldDB" id="A0A4Y2ANZ0"/>
<evidence type="ECO:0000313" key="1">
    <source>
        <dbReference type="EMBL" id="GBL81227.1"/>
    </source>
</evidence>
<gene>
    <name evidence="1" type="ORF">AVEN_164681_1</name>
</gene>
<comment type="caution">
    <text evidence="1">The sequence shown here is derived from an EMBL/GenBank/DDBJ whole genome shotgun (WGS) entry which is preliminary data.</text>
</comment>
<proteinExistence type="predicted"/>
<dbReference type="OrthoDB" id="8063408at2759"/>
<dbReference type="EMBL" id="BGPR01157044">
    <property type="protein sequence ID" value="GBL81227.1"/>
    <property type="molecule type" value="Genomic_DNA"/>
</dbReference>